<name>A0A0A0J5J5_9MICO</name>
<gene>
    <name evidence="2" type="ORF">N802_05705</name>
</gene>
<feature type="region of interest" description="Disordered" evidence="1">
    <location>
        <begin position="1"/>
        <end position="29"/>
    </location>
</feature>
<comment type="caution">
    <text evidence="2">The sequence shown here is derived from an EMBL/GenBank/DDBJ whole genome shotgun (WGS) entry which is preliminary data.</text>
</comment>
<sequence>MTATNVDQDWPTKESTDSEPTSRTRPPWA</sequence>
<reference evidence="2 3" key="1">
    <citation type="submission" date="2013-08" db="EMBL/GenBank/DDBJ databases">
        <title>The genome sequence of Knoellia sinensis.</title>
        <authorList>
            <person name="Zhu W."/>
            <person name="Wang G."/>
        </authorList>
    </citation>
    <scope>NUCLEOTIDE SEQUENCE [LARGE SCALE GENOMIC DNA]</scope>
    <source>
        <strain evidence="2 3">KCTC 19936</strain>
    </source>
</reference>
<evidence type="ECO:0000313" key="3">
    <source>
        <dbReference type="Proteomes" id="UP000030002"/>
    </source>
</evidence>
<evidence type="ECO:0000313" key="2">
    <source>
        <dbReference type="EMBL" id="KGN30891.1"/>
    </source>
</evidence>
<evidence type="ECO:0000256" key="1">
    <source>
        <dbReference type="SAM" id="MobiDB-lite"/>
    </source>
</evidence>
<keyword evidence="3" id="KW-1185">Reference proteome</keyword>
<dbReference type="Proteomes" id="UP000030002">
    <property type="component" value="Unassembled WGS sequence"/>
</dbReference>
<accession>A0A0A0J5J5</accession>
<dbReference type="AlphaFoldDB" id="A0A0A0J5J5"/>
<dbReference type="EMBL" id="AVPJ01000015">
    <property type="protein sequence ID" value="KGN30891.1"/>
    <property type="molecule type" value="Genomic_DNA"/>
</dbReference>
<protein>
    <submittedName>
        <fullName evidence="2">Uncharacterized protein</fullName>
    </submittedName>
</protein>
<proteinExistence type="predicted"/>
<feature type="compositionally biased region" description="Basic and acidic residues" evidence="1">
    <location>
        <begin position="10"/>
        <end position="22"/>
    </location>
</feature>
<organism evidence="2 3">
    <name type="scientific">Knoellia sinensis KCTC 19936</name>
    <dbReference type="NCBI Taxonomy" id="1385520"/>
    <lineage>
        <taxon>Bacteria</taxon>
        <taxon>Bacillati</taxon>
        <taxon>Actinomycetota</taxon>
        <taxon>Actinomycetes</taxon>
        <taxon>Micrococcales</taxon>
        <taxon>Intrasporangiaceae</taxon>
        <taxon>Knoellia</taxon>
    </lineage>
</organism>